<dbReference type="Proteomes" id="UP001165074">
    <property type="component" value="Unassembled WGS sequence"/>
</dbReference>
<dbReference type="GO" id="GO:0016709">
    <property type="term" value="F:oxidoreductase activity, acting on paired donors, with incorporation or reduction of molecular oxygen, NAD(P)H as one donor, and incorporation of one atom of oxygen"/>
    <property type="evidence" value="ECO:0007669"/>
    <property type="project" value="UniProtKB-ARBA"/>
</dbReference>
<dbReference type="PANTHER" id="PTHR43004:SF19">
    <property type="entry name" value="BINDING MONOOXYGENASE, PUTATIVE (JCVI)-RELATED"/>
    <property type="match status" value="1"/>
</dbReference>
<evidence type="ECO:0000256" key="4">
    <source>
        <dbReference type="SAM" id="MobiDB-lite"/>
    </source>
</evidence>
<dbReference type="SUPFAM" id="SSF51905">
    <property type="entry name" value="FAD/NAD(P)-binding domain"/>
    <property type="match status" value="1"/>
</dbReference>
<evidence type="ECO:0000313" key="7">
    <source>
        <dbReference type="Proteomes" id="UP001165074"/>
    </source>
</evidence>
<evidence type="ECO:0000256" key="3">
    <source>
        <dbReference type="ARBA" id="ARBA00022827"/>
    </source>
</evidence>
<feature type="domain" description="FAD-binding" evidence="5">
    <location>
        <begin position="30"/>
        <end position="379"/>
    </location>
</feature>
<sequence length="560" mass="59989">MGVHMPDLGEAAAKANRTASATADPPSARVPVLIVGGSVVGASAALFLAARGITPVLVEKHAAVSTRPRAKLFYPRTMEAYRSVGADQDVYAVQHRLPPADHAAVVASLAGPELRRWRLPAAEDFSVVSPCPSAFVKQADLEEVVRAHARAAGADLRFGHRLLQLRRYGDHVVARVRRADGGTYTVTADYLLAADGNGSAIRESLGIGRSGIDAVAHIMEIGFEADLRPLLERRRLALAFTRPPEQAFLSWNTAQDRGTVSVSYDPALDDPAAFDDGRCREIVSRALGLPPSSFTLTGSRPWHMGAWVADSYRVGRVFLLGDAVHVTPPTGGFGANTGIQDAWNLTAKLVSVLRGHADPRLLEDYEPERRAVGRITVEQALLRTRHRALVPIEDRPLLSEAAVAIGYRYPMPGDDPATGGLPVADEPDRRRGEPGTRLPHLPLAGQDGPHSTLDLVRDGRYLLLAGPEGGPWAQAARRLDPHGVFLDAALLPRRIASATTRPADACGIGDRGALLIRPDHVIAWRAPHAAPDPLTALAAATRRALGSDRPAARAEARTDR</sequence>
<comment type="caution">
    <text evidence="6">The sequence shown here is derived from an EMBL/GenBank/DDBJ whole genome shotgun (WGS) entry which is preliminary data.</text>
</comment>
<keyword evidence="3" id="KW-0274">FAD</keyword>
<dbReference type="Pfam" id="PF01494">
    <property type="entry name" value="FAD_binding_3"/>
    <property type="match status" value="1"/>
</dbReference>
<keyword evidence="7" id="KW-1185">Reference proteome</keyword>
<reference evidence="6" key="1">
    <citation type="submission" date="2023-03" db="EMBL/GenBank/DDBJ databases">
        <title>Actinoallomurus iriomotensis NBRC 103684.</title>
        <authorList>
            <person name="Ichikawa N."/>
            <person name="Sato H."/>
            <person name="Tonouchi N."/>
        </authorList>
    </citation>
    <scope>NUCLEOTIDE SEQUENCE</scope>
    <source>
        <strain evidence="6">NBRC 103684</strain>
    </source>
</reference>
<evidence type="ECO:0000256" key="2">
    <source>
        <dbReference type="ARBA" id="ARBA00022630"/>
    </source>
</evidence>
<keyword evidence="2" id="KW-0285">Flavoprotein</keyword>
<dbReference type="Gene3D" id="3.50.50.60">
    <property type="entry name" value="FAD/NAD(P)-binding domain"/>
    <property type="match status" value="1"/>
</dbReference>
<evidence type="ECO:0000313" key="6">
    <source>
        <dbReference type="EMBL" id="GLY90913.1"/>
    </source>
</evidence>
<dbReference type="PRINTS" id="PR00420">
    <property type="entry name" value="RNGMNOXGNASE"/>
</dbReference>
<dbReference type="EMBL" id="BSTK01000018">
    <property type="protein sequence ID" value="GLY90913.1"/>
    <property type="molecule type" value="Genomic_DNA"/>
</dbReference>
<dbReference type="PANTHER" id="PTHR43004">
    <property type="entry name" value="TRK SYSTEM POTASSIUM UPTAKE PROTEIN"/>
    <property type="match status" value="1"/>
</dbReference>
<dbReference type="InterPro" id="IPR002938">
    <property type="entry name" value="FAD-bd"/>
</dbReference>
<gene>
    <name evidence="6" type="ORF">Airi02_088420</name>
</gene>
<dbReference type="Gene3D" id="3.40.30.120">
    <property type="match status" value="1"/>
</dbReference>
<evidence type="ECO:0000256" key="1">
    <source>
        <dbReference type="ARBA" id="ARBA00001974"/>
    </source>
</evidence>
<comment type="cofactor">
    <cofactor evidence="1">
        <name>FAD</name>
        <dbReference type="ChEBI" id="CHEBI:57692"/>
    </cofactor>
</comment>
<dbReference type="Gene3D" id="3.30.9.10">
    <property type="entry name" value="D-Amino Acid Oxidase, subunit A, domain 2"/>
    <property type="match status" value="1"/>
</dbReference>
<dbReference type="AlphaFoldDB" id="A0A9W6SC74"/>
<dbReference type="InterPro" id="IPR036188">
    <property type="entry name" value="FAD/NAD-bd_sf"/>
</dbReference>
<feature type="region of interest" description="Disordered" evidence="4">
    <location>
        <begin position="414"/>
        <end position="450"/>
    </location>
</feature>
<name>A0A9W6SC74_9ACTN</name>
<protein>
    <submittedName>
        <fullName evidence="6">FAD-dependent oxidoreductase</fullName>
    </submittedName>
</protein>
<evidence type="ECO:0000259" key="5">
    <source>
        <dbReference type="Pfam" id="PF01494"/>
    </source>
</evidence>
<proteinExistence type="predicted"/>
<organism evidence="6 7">
    <name type="scientific">Actinoallomurus iriomotensis</name>
    <dbReference type="NCBI Taxonomy" id="478107"/>
    <lineage>
        <taxon>Bacteria</taxon>
        <taxon>Bacillati</taxon>
        <taxon>Actinomycetota</taxon>
        <taxon>Actinomycetes</taxon>
        <taxon>Streptosporangiales</taxon>
        <taxon>Thermomonosporaceae</taxon>
        <taxon>Actinoallomurus</taxon>
    </lineage>
</organism>
<accession>A0A9W6SC74</accession>
<dbReference type="Pfam" id="PF21274">
    <property type="entry name" value="Rng_hyd_C"/>
    <property type="match status" value="1"/>
</dbReference>
<dbReference type="InterPro" id="IPR050641">
    <property type="entry name" value="RIFMO-like"/>
</dbReference>
<dbReference type="GO" id="GO:0071949">
    <property type="term" value="F:FAD binding"/>
    <property type="evidence" value="ECO:0007669"/>
    <property type="project" value="InterPro"/>
</dbReference>